<dbReference type="Gene3D" id="3.10.50.40">
    <property type="match status" value="2"/>
</dbReference>
<dbReference type="InterPro" id="IPR023058">
    <property type="entry name" value="PPIase_PpiC_CS"/>
</dbReference>
<dbReference type="EMBL" id="NATQ01000013">
    <property type="protein sequence ID" value="OQX91060.1"/>
    <property type="molecule type" value="Genomic_DNA"/>
</dbReference>
<dbReference type="AlphaFoldDB" id="A0A1W9S430"/>
<protein>
    <recommendedName>
        <fullName evidence="2">peptidylprolyl isomerase</fullName>
        <ecNumber evidence="2">5.2.1.8</ecNumber>
    </recommendedName>
</protein>
<keyword evidence="3" id="KW-0732">Signal</keyword>
<dbReference type="Gene3D" id="1.25.40.10">
    <property type="entry name" value="Tetratricopeptide repeat domain"/>
    <property type="match status" value="1"/>
</dbReference>
<evidence type="ECO:0000313" key="9">
    <source>
        <dbReference type="EMBL" id="OQX91060.1"/>
    </source>
</evidence>
<feature type="region of interest" description="Disordered" evidence="7">
    <location>
        <begin position="531"/>
        <end position="550"/>
    </location>
</feature>
<sequence>MGKKGWFTISVALVFSIAILSLLSCKEEVVKGDSEVLARVGGDEITRADIDAEIELYPESEQYRLRTSEGEKYLIEQLINRRVLELAARSAGIDNDPLVQRKIDAAIKGVIAGEFYREYIRKRMWIPEDELKQYYNEHRDRYKTPERRVIRHIMRANKSELDDIYEQLEAGESFEELAMKMSQDKFTRDTGGLIGSIAEEIYEGSDIAADPKVHQVAFSLNEGEYSKPFKHRYGYSILKVDEIVPPKPAPFEDVVGEVAKDFAVPEEKVKEYYNENKEKFKQDEMIKITHGYFGTEKEARDALVMLKEGSTFEEVFSTSPMPESAKKKGYQNWLRRGTIIPTVGKDEELESKLFALEVGEYYGPYKSEKGWHIFYIEDRKEEGYKEYEDVKDTIKHQLVSEYADKASEKAFLDLMEKYGVVNYVELGTYRMLTPEQILEEARNARTPLTSFNAYRAFTILYPDHPDAHKALFMMGFIQSEELNDYGKARALFEEYIEKYPRGSFADDASWMLENLKTGEPFPEKMKKEIEELGEEVDETRRIGPGEMEHD</sequence>
<dbReference type="PANTHER" id="PTHR47245">
    <property type="entry name" value="PEPTIDYLPROLYL ISOMERASE"/>
    <property type="match status" value="1"/>
</dbReference>
<feature type="compositionally biased region" description="Basic and acidic residues" evidence="7">
    <location>
        <begin position="538"/>
        <end position="550"/>
    </location>
</feature>
<comment type="caution">
    <text evidence="9">The sequence shown here is derived from an EMBL/GenBank/DDBJ whole genome shotgun (WGS) entry which is preliminary data.</text>
</comment>
<gene>
    <name evidence="9" type="ORF">B6D57_01080</name>
</gene>
<evidence type="ECO:0000256" key="5">
    <source>
        <dbReference type="ARBA" id="ARBA00023235"/>
    </source>
</evidence>
<evidence type="ECO:0000256" key="4">
    <source>
        <dbReference type="ARBA" id="ARBA00023110"/>
    </source>
</evidence>
<reference evidence="10" key="1">
    <citation type="submission" date="2017-03" db="EMBL/GenBank/DDBJ databases">
        <title>Novel pathways for hydrocarbon cycling and metabolic interdependencies in hydrothermal sediment communities.</title>
        <authorList>
            <person name="Dombrowski N."/>
            <person name="Seitz K."/>
            <person name="Teske A."/>
            <person name="Baker B."/>
        </authorList>
    </citation>
    <scope>NUCLEOTIDE SEQUENCE [LARGE SCALE GENOMIC DNA]</scope>
</reference>
<dbReference type="InterPro" id="IPR000297">
    <property type="entry name" value="PPIase_PpiC"/>
</dbReference>
<dbReference type="PANTHER" id="PTHR47245:SF1">
    <property type="entry name" value="FOLDASE PROTEIN PRSA"/>
    <property type="match status" value="1"/>
</dbReference>
<evidence type="ECO:0000259" key="8">
    <source>
        <dbReference type="PROSITE" id="PS50198"/>
    </source>
</evidence>
<evidence type="ECO:0000256" key="3">
    <source>
        <dbReference type="ARBA" id="ARBA00022729"/>
    </source>
</evidence>
<dbReference type="SUPFAM" id="SSF109998">
    <property type="entry name" value="Triger factor/SurA peptide-binding domain-like"/>
    <property type="match status" value="1"/>
</dbReference>
<comment type="catalytic activity">
    <reaction evidence="1">
        <text>[protein]-peptidylproline (omega=180) = [protein]-peptidylproline (omega=0)</text>
        <dbReference type="Rhea" id="RHEA:16237"/>
        <dbReference type="Rhea" id="RHEA-COMP:10747"/>
        <dbReference type="Rhea" id="RHEA-COMP:10748"/>
        <dbReference type="ChEBI" id="CHEBI:83833"/>
        <dbReference type="ChEBI" id="CHEBI:83834"/>
        <dbReference type="EC" id="5.2.1.8"/>
    </reaction>
</comment>
<dbReference type="InterPro" id="IPR011990">
    <property type="entry name" value="TPR-like_helical_dom_sf"/>
</dbReference>
<accession>A0A1W9S430</accession>
<dbReference type="Pfam" id="PF13145">
    <property type="entry name" value="Rotamase_2"/>
    <property type="match status" value="2"/>
</dbReference>
<evidence type="ECO:0000256" key="7">
    <source>
        <dbReference type="SAM" id="MobiDB-lite"/>
    </source>
</evidence>
<evidence type="ECO:0000313" key="10">
    <source>
        <dbReference type="Proteomes" id="UP000192611"/>
    </source>
</evidence>
<dbReference type="Gene3D" id="1.10.8.1040">
    <property type="match status" value="1"/>
</dbReference>
<evidence type="ECO:0000256" key="1">
    <source>
        <dbReference type="ARBA" id="ARBA00000971"/>
    </source>
</evidence>
<feature type="domain" description="PpiC" evidence="8">
    <location>
        <begin position="145"/>
        <end position="242"/>
    </location>
</feature>
<feature type="domain" description="PpiC" evidence="8">
    <location>
        <begin position="283"/>
        <end position="378"/>
    </location>
</feature>
<dbReference type="InterPro" id="IPR027304">
    <property type="entry name" value="Trigger_fact/SurA_dom_sf"/>
</dbReference>
<dbReference type="PROSITE" id="PS50198">
    <property type="entry name" value="PPIC_PPIASE_2"/>
    <property type="match status" value="2"/>
</dbReference>
<dbReference type="GO" id="GO:0003755">
    <property type="term" value="F:peptidyl-prolyl cis-trans isomerase activity"/>
    <property type="evidence" value="ECO:0007669"/>
    <property type="project" value="UniProtKB-KW"/>
</dbReference>
<dbReference type="PROSITE" id="PS01096">
    <property type="entry name" value="PPIC_PPIASE_1"/>
    <property type="match status" value="1"/>
</dbReference>
<proteinExistence type="predicted"/>
<keyword evidence="4 6" id="KW-0697">Rotamase</keyword>
<dbReference type="PROSITE" id="PS51257">
    <property type="entry name" value="PROKAR_LIPOPROTEIN"/>
    <property type="match status" value="1"/>
</dbReference>
<dbReference type="InterPro" id="IPR050245">
    <property type="entry name" value="PrsA_foldase"/>
</dbReference>
<evidence type="ECO:0000256" key="2">
    <source>
        <dbReference type="ARBA" id="ARBA00013194"/>
    </source>
</evidence>
<organism evidence="9 10">
    <name type="scientific">Candidatus Coatesbacteria bacterium 4484_99</name>
    <dbReference type="NCBI Taxonomy" id="1970774"/>
    <lineage>
        <taxon>Bacteria</taxon>
        <taxon>Candidatus Coatesiibacteriota</taxon>
    </lineage>
</organism>
<evidence type="ECO:0000256" key="6">
    <source>
        <dbReference type="PROSITE-ProRule" id="PRU00278"/>
    </source>
</evidence>
<dbReference type="Proteomes" id="UP000192611">
    <property type="component" value="Unassembled WGS sequence"/>
</dbReference>
<dbReference type="EC" id="5.2.1.8" evidence="2"/>
<name>A0A1W9S430_9BACT</name>
<dbReference type="SUPFAM" id="SSF54534">
    <property type="entry name" value="FKBP-like"/>
    <property type="match status" value="2"/>
</dbReference>
<dbReference type="InterPro" id="IPR046357">
    <property type="entry name" value="PPIase_dom_sf"/>
</dbReference>
<keyword evidence="5 6" id="KW-0413">Isomerase</keyword>